<keyword evidence="6" id="KW-1185">Reference proteome</keyword>
<reference evidence="5 6" key="1">
    <citation type="submission" date="2019-04" db="EMBL/GenBank/DDBJ databases">
        <title>Chromosome genome assembly for Takifugu flavidus.</title>
        <authorList>
            <person name="Xiao S."/>
        </authorList>
    </citation>
    <scope>NUCLEOTIDE SEQUENCE [LARGE SCALE GENOMIC DNA]</scope>
    <source>
        <strain evidence="5">HTHZ2018</strain>
        <tissue evidence="5">Muscle</tissue>
    </source>
</reference>
<dbReference type="AlphaFoldDB" id="A0A5C6N0G5"/>
<dbReference type="GO" id="GO:0051082">
    <property type="term" value="F:unfolded protein binding"/>
    <property type="evidence" value="ECO:0007669"/>
    <property type="project" value="TreeGrafter"/>
</dbReference>
<evidence type="ECO:0000259" key="4">
    <source>
        <dbReference type="PROSITE" id="PS01031"/>
    </source>
</evidence>
<dbReference type="GO" id="GO:0043066">
    <property type="term" value="P:negative regulation of apoptotic process"/>
    <property type="evidence" value="ECO:0007669"/>
    <property type="project" value="TreeGrafter"/>
</dbReference>
<accession>A0A5C6N0G5</accession>
<dbReference type="GO" id="GO:0005634">
    <property type="term" value="C:nucleus"/>
    <property type="evidence" value="ECO:0007669"/>
    <property type="project" value="TreeGrafter"/>
</dbReference>
<dbReference type="PANTHER" id="PTHR45640">
    <property type="entry name" value="HEAT SHOCK PROTEIN HSP-12.2-RELATED"/>
    <property type="match status" value="1"/>
</dbReference>
<dbReference type="GO" id="GO:0009408">
    <property type="term" value="P:response to heat"/>
    <property type="evidence" value="ECO:0007669"/>
    <property type="project" value="TreeGrafter"/>
</dbReference>
<protein>
    <submittedName>
        <fullName evidence="5">Heat shock protein beta-1</fullName>
    </submittedName>
</protein>
<evidence type="ECO:0000313" key="5">
    <source>
        <dbReference type="EMBL" id="TWW60198.1"/>
    </source>
</evidence>
<evidence type="ECO:0000256" key="2">
    <source>
        <dbReference type="RuleBase" id="RU003616"/>
    </source>
</evidence>
<dbReference type="EMBL" id="RHFK02000018">
    <property type="protein sequence ID" value="TWW60198.1"/>
    <property type="molecule type" value="Genomic_DNA"/>
</dbReference>
<dbReference type="InterPro" id="IPR008978">
    <property type="entry name" value="HSP20-like_chaperone"/>
</dbReference>
<dbReference type="GO" id="GO:0005737">
    <property type="term" value="C:cytoplasm"/>
    <property type="evidence" value="ECO:0007669"/>
    <property type="project" value="TreeGrafter"/>
</dbReference>
<dbReference type="Proteomes" id="UP000324091">
    <property type="component" value="Chromosome 5"/>
</dbReference>
<dbReference type="GO" id="GO:0042026">
    <property type="term" value="P:protein refolding"/>
    <property type="evidence" value="ECO:0007669"/>
    <property type="project" value="TreeGrafter"/>
</dbReference>
<evidence type="ECO:0000256" key="1">
    <source>
        <dbReference type="PROSITE-ProRule" id="PRU00285"/>
    </source>
</evidence>
<dbReference type="PANTHER" id="PTHR45640:SF7">
    <property type="entry name" value="HEAT SHOCK PROTEIN BETA-1"/>
    <property type="match status" value="1"/>
</dbReference>
<feature type="domain" description="SHSP" evidence="4">
    <location>
        <begin position="56"/>
        <end position="167"/>
    </location>
</feature>
<organism evidence="5 6">
    <name type="scientific">Takifugu flavidus</name>
    <name type="common">sansaifugu</name>
    <dbReference type="NCBI Taxonomy" id="433684"/>
    <lineage>
        <taxon>Eukaryota</taxon>
        <taxon>Metazoa</taxon>
        <taxon>Chordata</taxon>
        <taxon>Craniata</taxon>
        <taxon>Vertebrata</taxon>
        <taxon>Euteleostomi</taxon>
        <taxon>Actinopterygii</taxon>
        <taxon>Neopterygii</taxon>
        <taxon>Teleostei</taxon>
        <taxon>Neoteleostei</taxon>
        <taxon>Acanthomorphata</taxon>
        <taxon>Eupercaria</taxon>
        <taxon>Tetraodontiformes</taxon>
        <taxon>Tetradontoidea</taxon>
        <taxon>Tetraodontidae</taxon>
        <taxon>Takifugu</taxon>
    </lineage>
</organism>
<dbReference type="InterPro" id="IPR001436">
    <property type="entry name" value="Alpha-crystallin/sHSP_animal"/>
</dbReference>
<dbReference type="Pfam" id="PF00011">
    <property type="entry name" value="HSP20"/>
    <property type="match status" value="1"/>
</dbReference>
<feature type="compositionally biased region" description="Basic and acidic residues" evidence="3">
    <location>
        <begin position="359"/>
        <end position="407"/>
    </location>
</feature>
<dbReference type="SUPFAM" id="SSF49764">
    <property type="entry name" value="HSP20-like chaperones"/>
    <property type="match status" value="1"/>
</dbReference>
<dbReference type="PROSITE" id="PS01031">
    <property type="entry name" value="SHSP"/>
    <property type="match status" value="1"/>
</dbReference>
<keyword evidence="5" id="KW-0346">Stress response</keyword>
<dbReference type="InterPro" id="IPR002068">
    <property type="entry name" value="A-crystallin/Hsp20_dom"/>
</dbReference>
<comment type="similarity">
    <text evidence="1 2">Belongs to the small heat shock protein (HSP20) family.</text>
</comment>
<comment type="caution">
    <text evidence="5">The sequence shown here is derived from an EMBL/GenBank/DDBJ whole genome shotgun (WGS) entry which is preliminary data.</text>
</comment>
<feature type="region of interest" description="Disordered" evidence="3">
    <location>
        <begin position="221"/>
        <end position="407"/>
    </location>
</feature>
<feature type="compositionally biased region" description="Basic and acidic residues" evidence="3">
    <location>
        <begin position="327"/>
        <end position="340"/>
    </location>
</feature>
<dbReference type="PRINTS" id="PR00299">
    <property type="entry name" value="ACRYSTALLIN"/>
</dbReference>
<proteinExistence type="inferred from homology"/>
<gene>
    <name evidence="5" type="ORF">D4764_05G0002880</name>
</gene>
<feature type="compositionally biased region" description="Basic and acidic residues" evidence="3">
    <location>
        <begin position="183"/>
        <end position="199"/>
    </location>
</feature>
<sequence length="407" mass="46381">MAEQVKTQQSCWEHSRTISWYPLRKWWLLGQDFRREDEESLRGRLEACSQYLPAPLFVPHISGPKCSPVQIEDQYWWRVSLDVVHFLPSEISLRIRDGFLEVTGKHEERPDEHGFTARCFTRKYRLPAEADITKMVSTLSADGILTVEAPVPERSVPALTIIPIKVVEEEKEKGPDMVPRNGRAPDHPDFPAAQDKGEVLPLEDRRYNSQCGNAAMGLQQKEEAEPAGGSHLSGSTDGRSTESRQEEPGTDALKQPGPEVVDEDVPAGLREAKEGMTQPEVSQLGKEAKSKEGQELKDQEIQDQGPEVQKPEDLEPEDQELEDQEPEDQKSEDRESKEQASEVQGLEDQQLKQQEPGDQEPKHQELEDQEPKHQELEDQKPKDQEPKDQELEDQEPKDQEMKQEHTK</sequence>
<feature type="region of interest" description="Disordered" evidence="3">
    <location>
        <begin position="171"/>
        <end position="199"/>
    </location>
</feature>
<evidence type="ECO:0000313" key="6">
    <source>
        <dbReference type="Proteomes" id="UP000324091"/>
    </source>
</evidence>
<feature type="compositionally biased region" description="Basic and acidic residues" evidence="3">
    <location>
        <begin position="286"/>
        <end position="300"/>
    </location>
</feature>
<name>A0A5C6N0G5_9TELE</name>
<dbReference type="Gene3D" id="2.60.40.790">
    <property type="match status" value="1"/>
</dbReference>
<evidence type="ECO:0000256" key="3">
    <source>
        <dbReference type="SAM" id="MobiDB-lite"/>
    </source>
</evidence>
<feature type="compositionally biased region" description="Acidic residues" evidence="3">
    <location>
        <begin position="314"/>
        <end position="326"/>
    </location>
</feature>